<evidence type="ECO:0000313" key="6">
    <source>
        <dbReference type="Proteomes" id="UP000796880"/>
    </source>
</evidence>
<evidence type="ECO:0000256" key="4">
    <source>
        <dbReference type="SAM" id="MobiDB-lite"/>
    </source>
</evidence>
<evidence type="ECO:0000313" key="5">
    <source>
        <dbReference type="EMBL" id="KAF3457777.1"/>
    </source>
</evidence>
<dbReference type="PANTHER" id="PTHR47941">
    <property type="entry name" value="PENTATRICOPEPTIDE REPEAT-CONTAINING PROTEIN 3, MITOCHONDRIAL"/>
    <property type="match status" value="1"/>
</dbReference>
<dbReference type="Gene3D" id="1.25.40.10">
    <property type="entry name" value="Tetratricopeptide repeat domain"/>
    <property type="match status" value="1"/>
</dbReference>
<evidence type="ECO:0008006" key="7">
    <source>
        <dbReference type="Google" id="ProtNLM"/>
    </source>
</evidence>
<feature type="repeat" description="PPR" evidence="3">
    <location>
        <begin position="61"/>
        <end position="95"/>
    </location>
</feature>
<keyword evidence="6" id="KW-1185">Reference proteome</keyword>
<dbReference type="OrthoDB" id="1934535at2759"/>
<sequence length="118" mass="13354">MSKPSIDLTYPSLIRPNPAPPRVNPALPLSSSSPELPLEVIELRRRWVSYKKWLIEGISPDWFRYTTLVNGLCKAGHVKHALEIMDVMLQEGFDPDTFTCNSLIFGLRKLGEVKDVGF</sequence>
<evidence type="ECO:0000256" key="3">
    <source>
        <dbReference type="PROSITE-ProRule" id="PRU00708"/>
    </source>
</evidence>
<accession>A0A8K0MT82</accession>
<evidence type="ECO:0000256" key="2">
    <source>
        <dbReference type="ARBA" id="ARBA00022737"/>
    </source>
</evidence>
<dbReference type="Pfam" id="PF13041">
    <property type="entry name" value="PPR_2"/>
    <property type="match status" value="1"/>
</dbReference>
<dbReference type="InterPro" id="IPR011990">
    <property type="entry name" value="TPR-like_helical_dom_sf"/>
</dbReference>
<protein>
    <recommendedName>
        <fullName evidence="7">Pentatricopeptide repeat-containing protein</fullName>
    </recommendedName>
</protein>
<comment type="similarity">
    <text evidence="1">Belongs to the PPR family. P subfamily.</text>
</comment>
<dbReference type="Proteomes" id="UP000796880">
    <property type="component" value="Unassembled WGS sequence"/>
</dbReference>
<dbReference type="NCBIfam" id="TIGR00756">
    <property type="entry name" value="PPR"/>
    <property type="match status" value="1"/>
</dbReference>
<reference evidence="5" key="1">
    <citation type="submission" date="2020-03" db="EMBL/GenBank/DDBJ databases">
        <title>A high-quality chromosome-level genome assembly of a woody plant with both climbing and erect habits, Rhamnella rubrinervis.</title>
        <authorList>
            <person name="Lu Z."/>
            <person name="Yang Y."/>
            <person name="Zhu X."/>
            <person name="Sun Y."/>
        </authorList>
    </citation>
    <scope>NUCLEOTIDE SEQUENCE</scope>
    <source>
        <strain evidence="5">BYM</strain>
        <tissue evidence="5">Leaf</tissue>
    </source>
</reference>
<feature type="region of interest" description="Disordered" evidence="4">
    <location>
        <begin position="1"/>
        <end position="26"/>
    </location>
</feature>
<name>A0A8K0MT82_9ROSA</name>
<comment type="caution">
    <text evidence="5">The sequence shown here is derived from an EMBL/GenBank/DDBJ whole genome shotgun (WGS) entry which is preliminary data.</text>
</comment>
<gene>
    <name evidence="5" type="ORF">FNV43_RR02436</name>
</gene>
<keyword evidence="2" id="KW-0677">Repeat</keyword>
<dbReference type="PROSITE" id="PS51375">
    <property type="entry name" value="PPR"/>
    <property type="match status" value="1"/>
</dbReference>
<dbReference type="EMBL" id="VOIH02000001">
    <property type="protein sequence ID" value="KAF3457777.1"/>
    <property type="molecule type" value="Genomic_DNA"/>
</dbReference>
<organism evidence="5 6">
    <name type="scientific">Rhamnella rubrinervis</name>
    <dbReference type="NCBI Taxonomy" id="2594499"/>
    <lineage>
        <taxon>Eukaryota</taxon>
        <taxon>Viridiplantae</taxon>
        <taxon>Streptophyta</taxon>
        <taxon>Embryophyta</taxon>
        <taxon>Tracheophyta</taxon>
        <taxon>Spermatophyta</taxon>
        <taxon>Magnoliopsida</taxon>
        <taxon>eudicotyledons</taxon>
        <taxon>Gunneridae</taxon>
        <taxon>Pentapetalae</taxon>
        <taxon>rosids</taxon>
        <taxon>fabids</taxon>
        <taxon>Rosales</taxon>
        <taxon>Rhamnaceae</taxon>
        <taxon>rhamnoid group</taxon>
        <taxon>Rhamneae</taxon>
        <taxon>Rhamnella</taxon>
    </lineage>
</organism>
<evidence type="ECO:0000256" key="1">
    <source>
        <dbReference type="ARBA" id="ARBA00007626"/>
    </source>
</evidence>
<proteinExistence type="inferred from homology"/>
<dbReference type="AlphaFoldDB" id="A0A8K0MT82"/>
<dbReference type="InterPro" id="IPR002885">
    <property type="entry name" value="PPR_rpt"/>
</dbReference>